<evidence type="ECO:0000313" key="3">
    <source>
        <dbReference type="EMBL" id="SEH04669.1"/>
    </source>
</evidence>
<dbReference type="InterPro" id="IPR002197">
    <property type="entry name" value="HTH_Fis"/>
</dbReference>
<evidence type="ECO:0000256" key="1">
    <source>
        <dbReference type="SAM" id="MobiDB-lite"/>
    </source>
</evidence>
<dbReference type="Gene3D" id="1.10.10.60">
    <property type="entry name" value="Homeodomain-like"/>
    <property type="match status" value="1"/>
</dbReference>
<protein>
    <submittedName>
        <fullName evidence="3">Nitrogen assimilation regulatory protein</fullName>
    </submittedName>
</protein>
<dbReference type="Pfam" id="PF02954">
    <property type="entry name" value="HTH_8"/>
    <property type="match status" value="1"/>
</dbReference>
<dbReference type="SUPFAM" id="SSF46689">
    <property type="entry name" value="Homeodomain-like"/>
    <property type="match status" value="1"/>
</dbReference>
<gene>
    <name evidence="3" type="primary">ntrC</name>
    <name evidence="3" type="ORF">MBHS_00518</name>
</gene>
<dbReference type="FunFam" id="1.10.10.60:FF:000088">
    <property type="entry name" value="DNA-binding transcriptional regulator NtrC"/>
    <property type="match status" value="1"/>
</dbReference>
<proteinExistence type="predicted"/>
<reference evidence="3 4" key="1">
    <citation type="submission" date="2016-10" db="EMBL/GenBank/DDBJ databases">
        <authorList>
            <person name="de Groot N.N."/>
        </authorList>
    </citation>
    <scope>NUCLEOTIDE SEQUENCE [LARGE SCALE GENOMIC DNA]</scope>
    <source>
        <strain evidence="3">MBHS1</strain>
    </source>
</reference>
<feature type="domain" description="DNA binding HTH" evidence="2">
    <location>
        <begin position="53"/>
        <end position="93"/>
    </location>
</feature>
<dbReference type="PRINTS" id="PR01590">
    <property type="entry name" value="HTHFIS"/>
</dbReference>
<dbReference type="InterPro" id="IPR009057">
    <property type="entry name" value="Homeodomain-like_sf"/>
</dbReference>
<dbReference type="EMBL" id="FMSV02000076">
    <property type="protein sequence ID" value="SEH04669.1"/>
    <property type="molecule type" value="Genomic_DNA"/>
</dbReference>
<dbReference type="AlphaFoldDB" id="A0A1H6F5V7"/>
<evidence type="ECO:0000313" key="4">
    <source>
        <dbReference type="Proteomes" id="UP000236724"/>
    </source>
</evidence>
<name>A0A1H6F5V7_9GAMM</name>
<sequence length="103" mass="11848">MASGQEILPEDLPKELQQQQHDDNANNDWEQGLHQWAEQQLQSGCSALLDEALPRFERVMINTALNFTHGRRQEAAKLLGWGRNTITRKIKELEITALDKKLE</sequence>
<accession>A0A1H6F5V7</accession>
<organism evidence="3 4">
    <name type="scientific">Candidatus Venteria ishoeyi</name>
    <dbReference type="NCBI Taxonomy" id="1899563"/>
    <lineage>
        <taxon>Bacteria</taxon>
        <taxon>Pseudomonadati</taxon>
        <taxon>Pseudomonadota</taxon>
        <taxon>Gammaproteobacteria</taxon>
        <taxon>Thiotrichales</taxon>
        <taxon>Thiotrichaceae</taxon>
        <taxon>Venteria</taxon>
    </lineage>
</organism>
<evidence type="ECO:0000259" key="2">
    <source>
        <dbReference type="Pfam" id="PF02954"/>
    </source>
</evidence>
<feature type="region of interest" description="Disordered" evidence="1">
    <location>
        <begin position="1"/>
        <end position="31"/>
    </location>
</feature>
<keyword evidence="4" id="KW-1185">Reference proteome</keyword>
<dbReference type="Proteomes" id="UP000236724">
    <property type="component" value="Unassembled WGS sequence"/>
</dbReference>
<dbReference type="GO" id="GO:0043565">
    <property type="term" value="F:sequence-specific DNA binding"/>
    <property type="evidence" value="ECO:0007669"/>
    <property type="project" value="InterPro"/>
</dbReference>